<dbReference type="PANTHER" id="PTHR32044:SF80">
    <property type="entry name" value="XYLOGLUCAN GLYCOSYLTRANSFERASE 2-RELATED"/>
    <property type="match status" value="1"/>
</dbReference>
<comment type="caution">
    <text evidence="10">The sequence shown here is derived from an EMBL/GenBank/DDBJ whole genome shotgun (WGS) entry which is preliminary data.</text>
</comment>
<feature type="transmembrane region" description="Helical" evidence="9">
    <location>
        <begin position="444"/>
        <end position="464"/>
    </location>
</feature>
<keyword evidence="3 10" id="KW-0808">Transferase</keyword>
<evidence type="ECO:0000313" key="10">
    <source>
        <dbReference type="EMBL" id="KJD31569.1"/>
    </source>
</evidence>
<keyword evidence="2" id="KW-0328">Glycosyltransferase</keyword>
<organism evidence="10 11">
    <name type="scientific">Neotamlana nanhaiensis</name>
    <dbReference type="NCBI Taxonomy" id="1382798"/>
    <lineage>
        <taxon>Bacteria</taxon>
        <taxon>Pseudomonadati</taxon>
        <taxon>Bacteroidota</taxon>
        <taxon>Flavobacteriia</taxon>
        <taxon>Flavobacteriales</taxon>
        <taxon>Flavobacteriaceae</taxon>
        <taxon>Neotamlana</taxon>
    </lineage>
</organism>
<dbReference type="Pfam" id="PF13641">
    <property type="entry name" value="Glyco_tranf_2_3"/>
    <property type="match status" value="1"/>
</dbReference>
<evidence type="ECO:0000256" key="9">
    <source>
        <dbReference type="SAM" id="Phobius"/>
    </source>
</evidence>
<dbReference type="PANTHER" id="PTHR32044">
    <property type="entry name" value="GLUCOMANNAN 4-BETA-MANNOSYLTRANSFERASE 9"/>
    <property type="match status" value="1"/>
</dbReference>
<evidence type="ECO:0000256" key="5">
    <source>
        <dbReference type="ARBA" id="ARBA00022989"/>
    </source>
</evidence>
<dbReference type="OrthoDB" id="9806824at2"/>
<keyword evidence="6" id="KW-0333">Golgi apparatus</keyword>
<dbReference type="PATRIC" id="fig|1382798.3.peg.1419"/>
<evidence type="ECO:0000256" key="4">
    <source>
        <dbReference type="ARBA" id="ARBA00022692"/>
    </source>
</evidence>
<dbReference type="AlphaFoldDB" id="A0A0D7VXQ1"/>
<feature type="transmembrane region" description="Helical" evidence="9">
    <location>
        <begin position="471"/>
        <end position="489"/>
    </location>
</feature>
<keyword evidence="4 9" id="KW-0812">Transmembrane</keyword>
<evidence type="ECO:0000256" key="8">
    <source>
        <dbReference type="ARBA" id="ARBA00023316"/>
    </source>
</evidence>
<dbReference type="FunFam" id="3.90.550.10:FF:000057">
    <property type="entry name" value="Glycosyltransferase-like protein, family 2"/>
    <property type="match status" value="1"/>
</dbReference>
<feature type="transmembrane region" description="Helical" evidence="9">
    <location>
        <begin position="6"/>
        <end position="30"/>
    </location>
</feature>
<dbReference type="Gene3D" id="3.90.550.10">
    <property type="entry name" value="Spore Coat Polysaccharide Biosynthesis Protein SpsA, Chain A"/>
    <property type="match status" value="1"/>
</dbReference>
<dbReference type="RefSeq" id="WP_044627242.1">
    <property type="nucleotide sequence ID" value="NZ_JTDV01000014.1"/>
</dbReference>
<keyword evidence="7 9" id="KW-0472">Membrane</keyword>
<keyword evidence="11" id="KW-1185">Reference proteome</keyword>
<sequence length="496" mass="57094">MILESVIILIYSISLLLIFMYALAQLNLLFNYLTSKKAEDNCEKFNLSNPNEVPVITIQLPVFNEMYVMERLLDNIAEIDYPKDKLEIQVLDDSTDETVETTKAHIEQLQATGLDIKHITRTDRKGFKAGALKEGLAIAKGEFIAIFDSDFLPNKDWLLRTVPYFKNENIGVVQTRWGHINRDYSILTKIQAFALDAHFTLEQVGRNSKGHFINFNGTAGVWRKQCIIDAGNWEGDTLTEDLDLSYRAQLKNWKFKYLEDVETPAELPVVISAARSQQFRWNKGGAENFRKMLGRVLKSPNISAKTKIHGLLHLLNSTMFLNVLIVGVLSIPMLYIKNEYAHLKPYFYIMSFFVLSTIIFFICYWHMYKNIYGSGFKNFFKYIGMFFVFFSIAMGFSLHNSIAVLEGHFGKKSEFVRTPKFNLSKFKDNWKTNKYMKKNLSVNVVFEGLLMLYFGFGMYSAFIVGNQGGDFGLFPFHLMLFVGFGYVFFKSLASKV</sequence>
<dbReference type="GO" id="GO:0016757">
    <property type="term" value="F:glycosyltransferase activity"/>
    <property type="evidence" value="ECO:0007669"/>
    <property type="project" value="UniProtKB-KW"/>
</dbReference>
<evidence type="ECO:0000256" key="7">
    <source>
        <dbReference type="ARBA" id="ARBA00023136"/>
    </source>
</evidence>
<proteinExistence type="predicted"/>
<keyword evidence="8" id="KW-0961">Cell wall biogenesis/degradation</keyword>
<dbReference type="InterPro" id="IPR029044">
    <property type="entry name" value="Nucleotide-diphossugar_trans"/>
</dbReference>
<feature type="transmembrane region" description="Helical" evidence="9">
    <location>
        <begin position="347"/>
        <end position="367"/>
    </location>
</feature>
<keyword evidence="5 9" id="KW-1133">Transmembrane helix</keyword>
<comment type="subcellular location">
    <subcellularLocation>
        <location evidence="1">Golgi apparatus membrane</location>
        <topology evidence="1">Multi-pass membrane protein</topology>
    </subcellularLocation>
</comment>
<evidence type="ECO:0000256" key="2">
    <source>
        <dbReference type="ARBA" id="ARBA00022676"/>
    </source>
</evidence>
<feature type="transmembrane region" description="Helical" evidence="9">
    <location>
        <begin position="311"/>
        <end position="335"/>
    </location>
</feature>
<dbReference type="Proteomes" id="UP000032361">
    <property type="component" value="Unassembled WGS sequence"/>
</dbReference>
<accession>A0A0D7VXQ1</accession>
<dbReference type="STRING" id="1382798.PK35_14285"/>
<evidence type="ECO:0000256" key="3">
    <source>
        <dbReference type="ARBA" id="ARBA00022679"/>
    </source>
</evidence>
<dbReference type="EMBL" id="JTDV01000014">
    <property type="protein sequence ID" value="KJD31569.1"/>
    <property type="molecule type" value="Genomic_DNA"/>
</dbReference>
<evidence type="ECO:0000256" key="1">
    <source>
        <dbReference type="ARBA" id="ARBA00004653"/>
    </source>
</evidence>
<protein>
    <submittedName>
        <fullName evidence="10">Glycosyl transferase family 2</fullName>
    </submittedName>
</protein>
<reference evidence="10 11" key="1">
    <citation type="journal article" date="2015" name="Antonie Van Leeuwenhoek">
        <title>Tamlana nanhaiensis sp. nov., isolated from surface seawater collected from the South China Sea.</title>
        <authorList>
            <person name="Liu X."/>
            <person name="Lai Q."/>
            <person name="Du Y."/>
            <person name="Li G."/>
            <person name="Sun F."/>
            <person name="Shao Z."/>
        </authorList>
    </citation>
    <scope>NUCLEOTIDE SEQUENCE [LARGE SCALE GENOMIC DNA]</scope>
    <source>
        <strain evidence="10 11">FHC16</strain>
    </source>
</reference>
<name>A0A0D7VXQ1_9FLAO</name>
<dbReference type="SUPFAM" id="SSF53448">
    <property type="entry name" value="Nucleotide-diphospho-sugar transferases"/>
    <property type="match status" value="1"/>
</dbReference>
<dbReference type="GO" id="GO:0071555">
    <property type="term" value="P:cell wall organization"/>
    <property type="evidence" value="ECO:0007669"/>
    <property type="project" value="UniProtKB-KW"/>
</dbReference>
<evidence type="ECO:0000313" key="11">
    <source>
        <dbReference type="Proteomes" id="UP000032361"/>
    </source>
</evidence>
<evidence type="ECO:0000256" key="6">
    <source>
        <dbReference type="ARBA" id="ARBA00023034"/>
    </source>
</evidence>
<feature type="transmembrane region" description="Helical" evidence="9">
    <location>
        <begin position="379"/>
        <end position="398"/>
    </location>
</feature>
<gene>
    <name evidence="10" type="ORF">PK35_14285</name>
</gene>
<dbReference type="CDD" id="cd06437">
    <property type="entry name" value="CESA_CaSu_A2"/>
    <property type="match status" value="1"/>
</dbReference>